<evidence type="ECO:0000313" key="6">
    <source>
        <dbReference type="EMBL" id="PHH51223.1"/>
    </source>
</evidence>
<dbReference type="Gene3D" id="3.90.1640.10">
    <property type="entry name" value="inorganic pyrophosphatase (n-terminal core)"/>
    <property type="match status" value="1"/>
</dbReference>
<protein>
    <submittedName>
        <fullName evidence="6">Putative exopolyphosphatase</fullName>
    </submittedName>
</protein>
<dbReference type="PANTHER" id="PTHR12112:SF39">
    <property type="entry name" value="EG:152A3.5 PROTEIN (FBGN0003116_PN PROTEIN)"/>
    <property type="match status" value="1"/>
</dbReference>
<reference evidence="6 7" key="1">
    <citation type="journal article" date="2013" name="Fungal Biol.">
        <title>Analysis of microsatellite markers in the genome of the plant pathogen Ceratocystis fimbriata.</title>
        <authorList>
            <person name="Simpson M.C."/>
            <person name="Wilken P.M."/>
            <person name="Coetzee M.P."/>
            <person name="Wingfield M.J."/>
            <person name="Wingfield B.D."/>
        </authorList>
    </citation>
    <scope>NUCLEOTIDE SEQUENCE [LARGE SCALE GENOMIC DNA]</scope>
    <source>
        <strain evidence="6 7">CBS 114723</strain>
    </source>
</reference>
<evidence type="ECO:0000256" key="2">
    <source>
        <dbReference type="ARBA" id="ARBA00022723"/>
    </source>
</evidence>
<keyword evidence="3" id="KW-0378">Hydrolase</keyword>
<gene>
    <name evidence="6" type="primary">SPAC2F3.11</name>
    <name evidence="6" type="ORF">CFIMG_002489RA</name>
</gene>
<dbReference type="InterPro" id="IPR001667">
    <property type="entry name" value="DDH_dom"/>
</dbReference>
<dbReference type="OrthoDB" id="374045at2759"/>
<feature type="domain" description="DHHA2" evidence="5">
    <location>
        <begin position="222"/>
        <end position="374"/>
    </location>
</feature>
<evidence type="ECO:0000313" key="7">
    <source>
        <dbReference type="Proteomes" id="UP000222788"/>
    </source>
</evidence>
<dbReference type="InterPro" id="IPR038763">
    <property type="entry name" value="DHH_sf"/>
</dbReference>
<evidence type="ECO:0000259" key="5">
    <source>
        <dbReference type="SMART" id="SM01131"/>
    </source>
</evidence>
<dbReference type="SMART" id="SM01131">
    <property type="entry name" value="DHHA2"/>
    <property type="match status" value="1"/>
</dbReference>
<evidence type="ECO:0000256" key="4">
    <source>
        <dbReference type="ARBA" id="ARBA00023211"/>
    </source>
</evidence>
<dbReference type="STRING" id="1035309.A0A2C5WZK2"/>
<keyword evidence="7" id="KW-1185">Reference proteome</keyword>
<sequence>MSVSLKSFLASAKQALASSSRPLTLVVGNESADLDSLCCATLYAYFQTAATPKVPHIPLANLVRADLALRPELTTVLSHADLSMSDLITLDDLPSSLTPDETAWVLVDHNALTGRLTPFQSRVTGCIDHHVDEGKLPPGIAPRILEICGSCSSLVVERCREIWDSLKPDTVRDAGLARLAMAPLVIDTGNLAVVDKTTPRDVRVAKVLEAKLGNGFVRKSYYDEISKMKEDLSQMSLRDVLRKDYKEWHDGGISLGTCASPRGLDYLVNKAGKPDVFVKAVGDWAAEKKVDLLAVMTTIMAEDKFNRELVLWGISEVGIAVVKKFESDFRDNIGLDTWNGGVLDGNKTGYRRAWTQRNVTAGRKQLGPILREIMTKTNRI</sequence>
<evidence type="ECO:0000256" key="3">
    <source>
        <dbReference type="ARBA" id="ARBA00022801"/>
    </source>
</evidence>
<dbReference type="GO" id="GO:0004309">
    <property type="term" value="F:exopolyphosphatase activity"/>
    <property type="evidence" value="ECO:0007669"/>
    <property type="project" value="TreeGrafter"/>
</dbReference>
<accession>A0A2C5WZK2</accession>
<dbReference type="InterPro" id="IPR038222">
    <property type="entry name" value="DHHA2_dom_sf"/>
</dbReference>
<comment type="caution">
    <text evidence="6">The sequence shown here is derived from an EMBL/GenBank/DDBJ whole genome shotgun (WGS) entry which is preliminary data.</text>
</comment>
<dbReference type="EMBL" id="APWK03000100">
    <property type="protein sequence ID" value="PHH51223.1"/>
    <property type="molecule type" value="Genomic_DNA"/>
</dbReference>
<dbReference type="AlphaFoldDB" id="A0A2C5WZK2"/>
<dbReference type="Pfam" id="PF02833">
    <property type="entry name" value="DHHA2"/>
    <property type="match status" value="1"/>
</dbReference>
<comment type="cofactor">
    <cofactor evidence="1">
        <name>Mn(2+)</name>
        <dbReference type="ChEBI" id="CHEBI:29035"/>
    </cofactor>
</comment>
<keyword evidence="4" id="KW-0464">Manganese</keyword>
<dbReference type="SUPFAM" id="SSF64182">
    <property type="entry name" value="DHH phosphoesterases"/>
    <property type="match status" value="1"/>
</dbReference>
<evidence type="ECO:0000256" key="1">
    <source>
        <dbReference type="ARBA" id="ARBA00001936"/>
    </source>
</evidence>
<dbReference type="Pfam" id="PF01368">
    <property type="entry name" value="DHH"/>
    <property type="match status" value="1"/>
</dbReference>
<dbReference type="PANTHER" id="PTHR12112">
    <property type="entry name" value="BNIP - RELATED"/>
    <property type="match status" value="1"/>
</dbReference>
<dbReference type="InterPro" id="IPR004097">
    <property type="entry name" value="DHHA2"/>
</dbReference>
<organism evidence="6 7">
    <name type="scientific">Ceratocystis fimbriata CBS 114723</name>
    <dbReference type="NCBI Taxonomy" id="1035309"/>
    <lineage>
        <taxon>Eukaryota</taxon>
        <taxon>Fungi</taxon>
        <taxon>Dikarya</taxon>
        <taxon>Ascomycota</taxon>
        <taxon>Pezizomycotina</taxon>
        <taxon>Sordariomycetes</taxon>
        <taxon>Hypocreomycetidae</taxon>
        <taxon>Microascales</taxon>
        <taxon>Ceratocystidaceae</taxon>
        <taxon>Ceratocystis</taxon>
    </lineage>
</organism>
<proteinExistence type="predicted"/>
<name>A0A2C5WZK2_9PEZI</name>
<keyword evidence="2" id="KW-0479">Metal-binding</keyword>
<dbReference type="Proteomes" id="UP000222788">
    <property type="component" value="Unassembled WGS sequence"/>
</dbReference>
<dbReference type="GO" id="GO:0005737">
    <property type="term" value="C:cytoplasm"/>
    <property type="evidence" value="ECO:0007669"/>
    <property type="project" value="InterPro"/>
</dbReference>
<dbReference type="Gene3D" id="3.10.310.20">
    <property type="entry name" value="DHHA2 domain"/>
    <property type="match status" value="1"/>
</dbReference>
<reference evidence="6 7" key="2">
    <citation type="journal article" date="2013" name="IMA Fungus">
        <title>IMA Genome-F 1: Ceratocystis fimbriata: Draft nuclear genome sequence for the plant pathogen, Ceratocystis fimbriata.</title>
        <authorList>
            <person name="Wilken P.M."/>
            <person name="Steenkamp E.T."/>
            <person name="Wingfield M.J."/>
            <person name="de Beer Z.W."/>
            <person name="Wingfield B.D."/>
        </authorList>
    </citation>
    <scope>NUCLEOTIDE SEQUENCE [LARGE SCALE GENOMIC DNA]</scope>
    <source>
        <strain evidence="6 7">CBS 114723</strain>
    </source>
</reference>